<dbReference type="Gene3D" id="3.10.580.10">
    <property type="entry name" value="CBS-domain"/>
    <property type="match status" value="1"/>
</dbReference>
<gene>
    <name evidence="2" type="ordered locus">CMS1759</name>
</gene>
<proteinExistence type="predicted"/>
<dbReference type="InterPro" id="IPR000644">
    <property type="entry name" value="CBS_dom"/>
</dbReference>
<keyword evidence="3" id="KW-1185">Reference proteome</keyword>
<evidence type="ECO:0000313" key="3">
    <source>
        <dbReference type="Proteomes" id="UP000001318"/>
    </source>
</evidence>
<dbReference type="AlphaFoldDB" id="B0RDA5"/>
<evidence type="ECO:0000313" key="2">
    <source>
        <dbReference type="EMBL" id="CAQ01861.1"/>
    </source>
</evidence>
<accession>B0RDA5</accession>
<evidence type="ECO:0000259" key="1">
    <source>
        <dbReference type="Pfam" id="PF00571"/>
    </source>
</evidence>
<name>B0RDA5_CLASE</name>
<dbReference type="EMBL" id="AM849034">
    <property type="protein sequence ID" value="CAQ01861.1"/>
    <property type="molecule type" value="Genomic_DNA"/>
</dbReference>
<dbReference type="KEGG" id="cms:CMS1759"/>
<dbReference type="RefSeq" id="WP_012299104.1">
    <property type="nucleotide sequence ID" value="NC_010407.1"/>
</dbReference>
<sequence length="349" mass="38573">MTTTTPVIQPQEFTKDMFEGEQIKNLNDFLTLVKKGKPWIMPTKRLIHLNGNARRGAVVNKQINDRLKSNGLICEPEIENADYYGDVVIYDPRDKIPQPKTVTALPVSAFVGEYDGLISCGLEMPAVKVQTLMIMKDISQVPVLSNDKKNMHGVITWQSIAQYRGDLNLAKAADIQGPRSHVASSSDDFLDHVISIIDKEFLFYRAPDGRVDGIITASDLAQAFHSSAGIYIQLQEIETRLRILLDKSPIPRLQGRLTPNRRNATDFRGAIDMSFGEYIHALQDADVWKAAGISLDQKVCLDLLTEVKNVRNGVMHFSAGAGEVLDSEAPDSACIASALRSLRATPLKG</sequence>
<dbReference type="SUPFAM" id="SSF54631">
    <property type="entry name" value="CBS-domain pair"/>
    <property type="match status" value="1"/>
</dbReference>
<dbReference type="eggNOG" id="COG0517">
    <property type="taxonomic scope" value="Bacteria"/>
</dbReference>
<organism evidence="2 3">
    <name type="scientific">Clavibacter sepedonicus</name>
    <name type="common">Clavibacter michiganensis subsp. sepedonicus</name>
    <dbReference type="NCBI Taxonomy" id="31964"/>
    <lineage>
        <taxon>Bacteria</taxon>
        <taxon>Bacillati</taxon>
        <taxon>Actinomycetota</taxon>
        <taxon>Actinomycetes</taxon>
        <taxon>Micrococcales</taxon>
        <taxon>Microbacteriaceae</taxon>
        <taxon>Clavibacter</taxon>
    </lineage>
</organism>
<feature type="domain" description="CBS" evidence="1">
    <location>
        <begin position="117"/>
        <end position="163"/>
    </location>
</feature>
<dbReference type="Proteomes" id="UP000001318">
    <property type="component" value="Chromosome"/>
</dbReference>
<dbReference type="Pfam" id="PF00571">
    <property type="entry name" value="CBS"/>
    <property type="match status" value="1"/>
</dbReference>
<dbReference type="HOGENOM" id="CLU_793886_0_0_11"/>
<dbReference type="InterPro" id="IPR046342">
    <property type="entry name" value="CBS_dom_sf"/>
</dbReference>
<reference evidence="2 3" key="1">
    <citation type="journal article" date="2008" name="J. Bacteriol.">
        <title>Genome of the actinomycete plant pathogen Clavibacter michiganensis subsp. sepedonicus suggests recent niche adaptation.</title>
        <authorList>
            <person name="Bentley S.D."/>
            <person name="Corton C."/>
            <person name="Brown S.E."/>
            <person name="Barron A."/>
            <person name="Clark L."/>
            <person name="Doggett J."/>
            <person name="Harris B."/>
            <person name="Ormond D."/>
            <person name="Quail M.A."/>
            <person name="May G."/>
            <person name="Francis D."/>
            <person name="Knudson D."/>
            <person name="Parkhill J."/>
            <person name="Ishimaru C.A."/>
        </authorList>
    </citation>
    <scope>NUCLEOTIDE SEQUENCE [LARGE SCALE GENOMIC DNA]</scope>
    <source>
        <strain evidence="3">ATCC 33113 / DSM 20744 / JCM 9667 / LMG 2889 / ICMP 2535 / C-1</strain>
    </source>
</reference>
<protein>
    <recommendedName>
        <fullName evidence="1">CBS domain-containing protein</fullName>
    </recommendedName>
</protein>
<dbReference type="OrthoDB" id="291940at2"/>
<dbReference type="GeneID" id="41395491"/>